<name>A0AAD2CGH2_9STRA</name>
<dbReference type="GO" id="GO:0005634">
    <property type="term" value="C:nucleus"/>
    <property type="evidence" value="ECO:0007669"/>
    <property type="project" value="TreeGrafter"/>
</dbReference>
<dbReference type="InterPro" id="IPR036770">
    <property type="entry name" value="Ankyrin_rpt-contain_sf"/>
</dbReference>
<feature type="repeat" description="ANK" evidence="3">
    <location>
        <begin position="42"/>
        <end position="74"/>
    </location>
</feature>
<feature type="repeat" description="ANK" evidence="3">
    <location>
        <begin position="316"/>
        <end position="348"/>
    </location>
</feature>
<dbReference type="Pfam" id="PF12796">
    <property type="entry name" value="Ank_2"/>
    <property type="match status" value="3"/>
</dbReference>
<dbReference type="GO" id="GO:0000976">
    <property type="term" value="F:transcription cis-regulatory region binding"/>
    <property type="evidence" value="ECO:0007669"/>
    <property type="project" value="TreeGrafter"/>
</dbReference>
<dbReference type="Pfam" id="PF00023">
    <property type="entry name" value="Ank"/>
    <property type="match status" value="2"/>
</dbReference>
<organism evidence="4 5">
    <name type="scientific">Cylindrotheca closterium</name>
    <dbReference type="NCBI Taxonomy" id="2856"/>
    <lineage>
        <taxon>Eukaryota</taxon>
        <taxon>Sar</taxon>
        <taxon>Stramenopiles</taxon>
        <taxon>Ochrophyta</taxon>
        <taxon>Bacillariophyta</taxon>
        <taxon>Bacillariophyceae</taxon>
        <taxon>Bacillariophycidae</taxon>
        <taxon>Bacillariales</taxon>
        <taxon>Bacillariaceae</taxon>
        <taxon>Cylindrotheca</taxon>
    </lineage>
</organism>
<feature type="repeat" description="ANK" evidence="3">
    <location>
        <begin position="248"/>
        <end position="280"/>
    </location>
</feature>
<gene>
    <name evidence="4" type="ORF">CYCCA115_LOCUS3221</name>
</gene>
<feature type="repeat" description="ANK" evidence="3">
    <location>
        <begin position="151"/>
        <end position="180"/>
    </location>
</feature>
<dbReference type="PANTHER" id="PTHR24193:SF121">
    <property type="entry name" value="ADA2A-CONTAINING COMPLEX COMPONENT 3, ISOFORM D"/>
    <property type="match status" value="1"/>
</dbReference>
<feature type="repeat" description="ANK" evidence="3">
    <location>
        <begin position="181"/>
        <end position="213"/>
    </location>
</feature>
<dbReference type="SMART" id="SM00248">
    <property type="entry name" value="ANK"/>
    <property type="match status" value="10"/>
</dbReference>
<evidence type="ECO:0000313" key="4">
    <source>
        <dbReference type="EMBL" id="CAJ1933236.1"/>
    </source>
</evidence>
<evidence type="ECO:0000313" key="5">
    <source>
        <dbReference type="Proteomes" id="UP001295423"/>
    </source>
</evidence>
<feature type="repeat" description="ANK" evidence="3">
    <location>
        <begin position="281"/>
        <end position="315"/>
    </location>
</feature>
<comment type="caution">
    <text evidence="4">The sequence shown here is derived from an EMBL/GenBank/DDBJ whole genome shotgun (WGS) entry which is preliminary data.</text>
</comment>
<evidence type="ECO:0000256" key="1">
    <source>
        <dbReference type="ARBA" id="ARBA00022737"/>
    </source>
</evidence>
<dbReference type="PANTHER" id="PTHR24193">
    <property type="entry name" value="ANKYRIN REPEAT PROTEIN"/>
    <property type="match status" value="1"/>
</dbReference>
<dbReference type="AlphaFoldDB" id="A0AAD2CGH2"/>
<dbReference type="Gene3D" id="1.25.40.20">
    <property type="entry name" value="Ankyrin repeat-containing domain"/>
    <property type="match status" value="4"/>
</dbReference>
<keyword evidence="2 3" id="KW-0040">ANK repeat</keyword>
<dbReference type="SUPFAM" id="SSF48403">
    <property type="entry name" value="Ankyrin repeat"/>
    <property type="match status" value="1"/>
</dbReference>
<sequence length="381" mass="41847">MSAIHYAARDGDWNLVNSLLHKGVVDVDERGEALLEDSFDPEQVTALHISCDAGHLKISRLLLDRGADLNAKRDLIDLTPLHGACNQFDLAGMYLLLAYGADLEARWTHAIELGLIVQGSIVRNTGFVGSSVRLLVERGVEVNRFNTWYETPLNIACQHQNLEMMRLLLEGGANIEMTNDVDETHLHHVCEEGYLESARLLLDSGANLEAKNADDDTPLGYACGSGKGAVARLLVDRGANVNALSQDDTCTPLLHACRGGHVEIVQLLLDHHADIEAEDCAGHTALHVACEGYQASVADVRLLLDRRANIEARTPDGYTPLHIACQHTDMEIVRLLLGRGAAVQVRTAERGMTSLLLASEKRSHEVVWLLIRRFPWIIMGT</sequence>
<dbReference type="GO" id="GO:0045944">
    <property type="term" value="P:positive regulation of transcription by RNA polymerase II"/>
    <property type="evidence" value="ECO:0007669"/>
    <property type="project" value="TreeGrafter"/>
</dbReference>
<keyword evidence="1" id="KW-0677">Repeat</keyword>
<dbReference type="InterPro" id="IPR002110">
    <property type="entry name" value="Ankyrin_rpt"/>
</dbReference>
<protein>
    <submittedName>
        <fullName evidence="4">Uncharacterized protein</fullName>
    </submittedName>
</protein>
<dbReference type="PROSITE" id="PS50297">
    <property type="entry name" value="ANK_REP_REGION"/>
    <property type="match status" value="6"/>
</dbReference>
<evidence type="ECO:0000256" key="2">
    <source>
        <dbReference type="ARBA" id="ARBA00023043"/>
    </source>
</evidence>
<dbReference type="PROSITE" id="PS50088">
    <property type="entry name" value="ANK_REPEAT"/>
    <property type="match status" value="7"/>
</dbReference>
<accession>A0AAD2CGH2</accession>
<proteinExistence type="predicted"/>
<evidence type="ECO:0000256" key="3">
    <source>
        <dbReference type="PROSITE-ProRule" id="PRU00023"/>
    </source>
</evidence>
<reference evidence="4" key="1">
    <citation type="submission" date="2023-08" db="EMBL/GenBank/DDBJ databases">
        <authorList>
            <person name="Audoor S."/>
            <person name="Bilcke G."/>
        </authorList>
    </citation>
    <scope>NUCLEOTIDE SEQUENCE</scope>
</reference>
<dbReference type="InterPro" id="IPR050663">
    <property type="entry name" value="Ankyrin-SOCS_Box"/>
</dbReference>
<feature type="repeat" description="ANK" evidence="3">
    <location>
        <begin position="214"/>
        <end position="246"/>
    </location>
</feature>
<dbReference type="EMBL" id="CAKOGP040000254">
    <property type="protein sequence ID" value="CAJ1933236.1"/>
    <property type="molecule type" value="Genomic_DNA"/>
</dbReference>
<keyword evidence="5" id="KW-1185">Reference proteome</keyword>
<dbReference type="Proteomes" id="UP001295423">
    <property type="component" value="Unassembled WGS sequence"/>
</dbReference>